<feature type="region of interest" description="Disordered" evidence="1">
    <location>
        <begin position="998"/>
        <end position="1024"/>
    </location>
</feature>
<feature type="region of interest" description="Disordered" evidence="1">
    <location>
        <begin position="743"/>
        <end position="762"/>
    </location>
</feature>
<feature type="region of interest" description="Disordered" evidence="1">
    <location>
        <begin position="448"/>
        <end position="479"/>
    </location>
</feature>
<dbReference type="InterPro" id="IPR013087">
    <property type="entry name" value="Znf_C2H2_type"/>
</dbReference>
<name>A0A8J4TNL0_9TREM</name>
<evidence type="ECO:0000256" key="1">
    <source>
        <dbReference type="SAM" id="MobiDB-lite"/>
    </source>
</evidence>
<feature type="compositionally biased region" description="Polar residues" evidence="1">
    <location>
        <begin position="957"/>
        <end position="973"/>
    </location>
</feature>
<accession>A0A8J4TNL0</accession>
<protein>
    <recommendedName>
        <fullName evidence="2">C2H2-type domain-containing protein</fullName>
    </recommendedName>
</protein>
<evidence type="ECO:0000259" key="2">
    <source>
        <dbReference type="PROSITE" id="PS00028"/>
    </source>
</evidence>
<feature type="region of interest" description="Disordered" evidence="1">
    <location>
        <begin position="147"/>
        <end position="172"/>
    </location>
</feature>
<feature type="region of interest" description="Disordered" evidence="1">
    <location>
        <begin position="956"/>
        <end position="978"/>
    </location>
</feature>
<feature type="compositionally biased region" description="Low complexity" evidence="1">
    <location>
        <begin position="1456"/>
        <end position="1465"/>
    </location>
</feature>
<dbReference type="PANTHER" id="PTHR21190">
    <property type="entry name" value="GH10077P"/>
    <property type="match status" value="1"/>
</dbReference>
<evidence type="ECO:0000313" key="3">
    <source>
        <dbReference type="EMBL" id="KAF5406002.1"/>
    </source>
</evidence>
<dbReference type="PROSITE" id="PS00028">
    <property type="entry name" value="ZINC_FINGER_C2H2_1"/>
    <property type="match status" value="3"/>
</dbReference>
<dbReference type="PANTHER" id="PTHR21190:SF1">
    <property type="entry name" value="GH10077P"/>
    <property type="match status" value="1"/>
</dbReference>
<dbReference type="EMBL" id="LUCH01000132">
    <property type="protein sequence ID" value="KAF5406002.1"/>
    <property type="molecule type" value="Genomic_DNA"/>
</dbReference>
<feature type="region of interest" description="Disordered" evidence="1">
    <location>
        <begin position="1760"/>
        <end position="1780"/>
    </location>
</feature>
<dbReference type="SMART" id="SM00355">
    <property type="entry name" value="ZnF_C2H2"/>
    <property type="match status" value="6"/>
</dbReference>
<feature type="compositionally biased region" description="Polar residues" evidence="1">
    <location>
        <begin position="1043"/>
        <end position="1062"/>
    </location>
</feature>
<feature type="domain" description="C2H2-type" evidence="2">
    <location>
        <begin position="584"/>
        <end position="605"/>
    </location>
</feature>
<evidence type="ECO:0000313" key="4">
    <source>
        <dbReference type="Proteomes" id="UP000748531"/>
    </source>
</evidence>
<feature type="compositionally biased region" description="Polar residues" evidence="1">
    <location>
        <begin position="1073"/>
        <end position="1089"/>
    </location>
</feature>
<feature type="domain" description="C2H2-type" evidence="2">
    <location>
        <begin position="345"/>
        <end position="366"/>
    </location>
</feature>
<sequence>MQLTVAAWPVSKSVLNVVPPTEPVRVGACGQAEVVNEPPNPDAYACSSGELNFFEVLLNSMNSSSDTFAELSTKLELELLLANKLYAAETLPFLNGNLSDTKATDMSSIGDLQQMSLDPAALSLVSRLFPGMTSIYQPFTKTESLYGESKTTRSDMSNPINTSSSKPKSTLESDITSNIDNITCGANPFTTLLPFTSAVYNFGFQTPLNSVLTQPTTSRESVTTTTTTVPDLSDQFLFGTMGPLTEGQANVTKDVSAPTDSLPTNQAIDSVEDIPNSMVISGKKANSVNQIANLLNVANFTPLPFATVNAEYAGVKLKANPVYPGSTPTQFSTQSPSAKSDEDFCEMCQKHFCNKYYLRKHKADVHGIHTEPYSHSRRRDCGVHAGSHCYQSTPAGNLEINLQRLQNNMIGEELNCRNTNEGIFSGTEDANDQDELQRVGMMQTASVESSEQAESCRNANKNSGNNGSTVNNPNAIMPQKDSIPHELAQIRSAPPYVIMNPAANGCVPLNPLNGLDPMLSAHYYMMALASSMPSTVTRSSLMFPSIMSGQVTTNTDKCNPLSIDMPLLPVTGLDGNPGIHEVQCELCQKVFCSQYFLHVHKLNQHPSDLDNELKTDGSSPPVDKSDSYLNASKLSKTDHFNFALMDSVANLECELPSERFTGSSTIQINERYQMSETEPNRTKSVRNENNLTTEMKASVTSLDAFKSSMVAAKLADRVTCELCKKELCNKYFLRTHKIRVHGVSPKDVGGPPMRNPPVLNQPPVTTTVNTVNSSSVHFPFFNSMSSITQSGMILPANTGHQLLNYSPSDLLTSFHFNPLAHLNPLLTLPYGPGKLEAPESDTSITTSLSGSFSVPNPAVPLLQASSNIPTTLCAESMSKTWPNLFPSPGLSLSNMNVHDVYSAASIICCPICDQPIGPRLYLPSHLRDTHGLNPTNPIFFLNMLRAKCVSFPKFSVPESSQNSTPPGLNSSPEVTEMTVSREPILSCQSQNDTMLYEGSINGSVTGSGDMSISPAQNTVSPRMSLSSCTEMDSIIHLASSTGTLCESTKPNERSSSLPQPTVFNMRRPEHDYSISQGSPKSQDSQCTQSYTDVTKVPGTFSISPNTFPASITFTDLSVPILPVTSLVNSTPNVMTSENERESIFHPPCLSGFGPPVSNCPMGSSIAAAALSTYPNHNVDVVTAAALANSQWNNPLHQLANPVLSKGTPGIPNSSTILFTTSPNASNLLSSGSGMPRKSPNQMRVLCDICNKWICNKYFLRTHKANKHGITDVMQNSLETGRSNLLRSNLHPHSPLHTPYRRGLPTIAESLDGLPKETSDFLVPTESTNSNAPSISGGDMMSYKTSYLPIKPETIDYKSEANLTTLESLTQAWKMSYDQSAHTTQACAPFVTRFPIALPPFVNPAFALPGLVAPPLLNPFTPIGLPNPNLLPLASNPTAAQSQNMVHSEEAEKKSCSESSSNSRANRVPEISDLGGMEESSNECRLPLNLSLKGLLDKVSSNDSADKIGNFGPQQRSRMTGCFTSQRYQALKCLRRARSVHYNQTGKTRQSEISFETKMNTKSNRSRGATGFRSDDVRVPHRTMKSPKQRHSGSWTSSKMLRSGTQEFDGFSCQPCAPELSPVLKFDNDLTHPNSQAAEHNEVASNMNTNFSCPLCPLTTSNDFTTLNLLLQHLSLTHGNHTSVPLERSVSTTWPPPSSVISSVDSPALKSSWQLPAPPPIAFNISQLATSSQVNDSSSTGDYTPFQSMTSIAMKAADELDKNPESNVDSKFGHEDSEPTSNETCLRDIHIQERLHRPLFIPVNSFAETLSSM</sequence>
<feature type="compositionally biased region" description="Basic and acidic residues" evidence="1">
    <location>
        <begin position="1446"/>
        <end position="1455"/>
    </location>
</feature>
<proteinExistence type="predicted"/>
<keyword evidence="4" id="KW-1185">Reference proteome</keyword>
<dbReference type="Proteomes" id="UP000748531">
    <property type="component" value="Unassembled WGS sequence"/>
</dbReference>
<dbReference type="OrthoDB" id="10020956at2759"/>
<feature type="region of interest" description="Disordered" evidence="1">
    <location>
        <begin position="1433"/>
        <end position="1479"/>
    </location>
</feature>
<reference evidence="3" key="1">
    <citation type="submission" date="2019-05" db="EMBL/GenBank/DDBJ databases">
        <title>Annotation for the trematode Paragonimus heterotremus.</title>
        <authorList>
            <person name="Choi Y.-J."/>
        </authorList>
    </citation>
    <scope>NUCLEOTIDE SEQUENCE</scope>
    <source>
        <strain evidence="3">LC</strain>
    </source>
</reference>
<feature type="region of interest" description="Disordered" evidence="1">
    <location>
        <begin position="1043"/>
        <end position="1064"/>
    </location>
</feature>
<gene>
    <name evidence="3" type="ORF">PHET_00177</name>
</gene>
<feature type="compositionally biased region" description="Polar residues" evidence="1">
    <location>
        <begin position="1000"/>
        <end position="1024"/>
    </location>
</feature>
<feature type="compositionally biased region" description="Polar residues" evidence="1">
    <location>
        <begin position="448"/>
        <end position="474"/>
    </location>
</feature>
<feature type="compositionally biased region" description="Polar residues" evidence="1">
    <location>
        <begin position="154"/>
        <end position="172"/>
    </location>
</feature>
<feature type="region of interest" description="Disordered" evidence="1">
    <location>
        <begin position="1070"/>
        <end position="1089"/>
    </location>
</feature>
<comment type="caution">
    <text evidence="3">The sequence shown here is derived from an EMBL/GenBank/DDBJ whole genome shotgun (WGS) entry which is preliminary data.</text>
</comment>
<feature type="domain" description="C2H2-type" evidence="2">
    <location>
        <begin position="720"/>
        <end position="741"/>
    </location>
</feature>
<organism evidence="3 4">
    <name type="scientific">Paragonimus heterotremus</name>
    <dbReference type="NCBI Taxonomy" id="100268"/>
    <lineage>
        <taxon>Eukaryota</taxon>
        <taxon>Metazoa</taxon>
        <taxon>Spiralia</taxon>
        <taxon>Lophotrochozoa</taxon>
        <taxon>Platyhelminthes</taxon>
        <taxon>Trematoda</taxon>
        <taxon>Digenea</taxon>
        <taxon>Plagiorchiida</taxon>
        <taxon>Troglotremata</taxon>
        <taxon>Troglotrematidae</taxon>
        <taxon>Paragonimus</taxon>
    </lineage>
</organism>